<dbReference type="SUPFAM" id="SSF48576">
    <property type="entry name" value="Terpenoid synthases"/>
    <property type="match status" value="1"/>
</dbReference>
<dbReference type="GO" id="GO:0034007">
    <property type="term" value="F:S-linalool synthase activity"/>
    <property type="evidence" value="ECO:0007669"/>
    <property type="project" value="UniProtKB-EC"/>
</dbReference>
<reference evidence="6 7" key="1">
    <citation type="journal article" date="2017" name="Nature">
        <title>The Apostasia genome and the evolution of orchids.</title>
        <authorList>
            <person name="Zhang G.Q."/>
            <person name="Liu K.W."/>
            <person name="Li Z."/>
            <person name="Lohaus R."/>
            <person name="Hsiao Y.Y."/>
            <person name="Niu S.C."/>
            <person name="Wang J.Y."/>
            <person name="Lin Y.C."/>
            <person name="Xu Q."/>
            <person name="Chen L.J."/>
            <person name="Yoshida K."/>
            <person name="Fujiwara S."/>
            <person name="Wang Z.W."/>
            <person name="Zhang Y.Q."/>
            <person name="Mitsuda N."/>
            <person name="Wang M."/>
            <person name="Liu G.H."/>
            <person name="Pecoraro L."/>
            <person name="Huang H.X."/>
            <person name="Xiao X.J."/>
            <person name="Lin M."/>
            <person name="Wu X.Y."/>
            <person name="Wu W.L."/>
            <person name="Chen Y.Y."/>
            <person name="Chang S.B."/>
            <person name="Sakamoto S."/>
            <person name="Ohme-Takagi M."/>
            <person name="Yagi M."/>
            <person name="Zeng S.J."/>
            <person name="Shen C.Y."/>
            <person name="Yeh C.M."/>
            <person name="Luo Y.B."/>
            <person name="Tsai W.C."/>
            <person name="Van de Peer Y."/>
            <person name="Liu Z.J."/>
        </authorList>
    </citation>
    <scope>NUCLEOTIDE SEQUENCE [LARGE SCALE GENOMIC DNA]</scope>
    <source>
        <strain evidence="7">cv. Shenzhen</strain>
        <tissue evidence="6">Stem</tissue>
    </source>
</reference>
<name>A0A2I0ADH9_9ASPA</name>
<dbReference type="InterPro" id="IPR005630">
    <property type="entry name" value="Terpene_synthase_metal-bd"/>
</dbReference>
<dbReference type="GO" id="GO:0016114">
    <property type="term" value="P:terpenoid biosynthetic process"/>
    <property type="evidence" value="ECO:0007669"/>
    <property type="project" value="InterPro"/>
</dbReference>
<dbReference type="PANTHER" id="PTHR31225">
    <property type="entry name" value="OS04G0344100 PROTEIN-RELATED"/>
    <property type="match status" value="1"/>
</dbReference>
<sequence>MWLVATIPEPHFNNRVELTKVIALVYVIDDIFDVFGSLEELTLFTEAVERWDISIMDSLPTYMKICYHTLESITNEISDLVCKESGWNPINSLRKLWVLLLKAFLVEAKWFSSRITPESNEYLENAVISTGVPVVLLHFFFTVCNGEGKDTIAHDLENNQIPDIISHAASILRLWDDLGTAKDDCQEGFDGSYIDYYMKEHDITLENARNETKKMISSEWKKLNRSLLLPKNGDDIKFPLSLKKAALNTARMTSIMYNYEDQRLPLLEDYARLMLLEQIS</sequence>
<dbReference type="Proteomes" id="UP000236161">
    <property type="component" value="Unassembled WGS sequence"/>
</dbReference>
<protein>
    <submittedName>
        <fullName evidence="6">(3S,6E)-nerolidol synthase 2, chloroplastic/mitochondrial</fullName>
        <ecNumber evidence="6">4.2.3.25</ecNumber>
    </submittedName>
</protein>
<accession>A0A2I0ADH9</accession>
<evidence type="ECO:0000256" key="2">
    <source>
        <dbReference type="ARBA" id="ARBA00022723"/>
    </source>
</evidence>
<keyword evidence="3" id="KW-0460">Magnesium</keyword>
<dbReference type="OrthoDB" id="672026at2759"/>
<dbReference type="GO" id="GO:0000287">
    <property type="term" value="F:magnesium ion binding"/>
    <property type="evidence" value="ECO:0007669"/>
    <property type="project" value="InterPro"/>
</dbReference>
<dbReference type="GO" id="GO:0010333">
    <property type="term" value="F:terpene synthase activity"/>
    <property type="evidence" value="ECO:0007669"/>
    <property type="project" value="InterPro"/>
</dbReference>
<feature type="domain" description="Terpene synthase metal-binding" evidence="5">
    <location>
        <begin position="1"/>
        <end position="222"/>
    </location>
</feature>
<keyword evidence="2" id="KW-0479">Metal-binding</keyword>
<evidence type="ECO:0000256" key="3">
    <source>
        <dbReference type="ARBA" id="ARBA00022842"/>
    </source>
</evidence>
<proteinExistence type="predicted"/>
<dbReference type="InterPro" id="IPR050148">
    <property type="entry name" value="Terpene_synthase-like"/>
</dbReference>
<dbReference type="EMBL" id="KZ451993">
    <property type="protein sequence ID" value="PKA53608.1"/>
    <property type="molecule type" value="Genomic_DNA"/>
</dbReference>
<dbReference type="EC" id="4.2.3.25" evidence="6"/>
<keyword evidence="7" id="KW-1185">Reference proteome</keyword>
<dbReference type="STRING" id="1088818.A0A2I0ADH9"/>
<dbReference type="PANTHER" id="PTHR31225:SF0">
    <property type="entry name" value="S-(+)-LINALOOL SYNTHASE, CHLOROPLASTIC"/>
    <property type="match status" value="1"/>
</dbReference>
<dbReference type="InterPro" id="IPR008949">
    <property type="entry name" value="Isoprenoid_synthase_dom_sf"/>
</dbReference>
<evidence type="ECO:0000313" key="7">
    <source>
        <dbReference type="Proteomes" id="UP000236161"/>
    </source>
</evidence>
<evidence type="ECO:0000259" key="5">
    <source>
        <dbReference type="Pfam" id="PF03936"/>
    </source>
</evidence>
<dbReference type="Pfam" id="PF03936">
    <property type="entry name" value="Terpene_synth_C"/>
    <property type="match status" value="1"/>
</dbReference>
<dbReference type="AlphaFoldDB" id="A0A2I0ADH9"/>
<comment type="cofactor">
    <cofactor evidence="1">
        <name>Mg(2+)</name>
        <dbReference type="ChEBI" id="CHEBI:18420"/>
    </cofactor>
</comment>
<keyword evidence="4 6" id="KW-0456">Lyase</keyword>
<evidence type="ECO:0000313" key="6">
    <source>
        <dbReference type="EMBL" id="PKA53608.1"/>
    </source>
</evidence>
<dbReference type="Gene3D" id="1.10.600.10">
    <property type="entry name" value="Farnesyl Diphosphate Synthase"/>
    <property type="match status" value="1"/>
</dbReference>
<organism evidence="6 7">
    <name type="scientific">Apostasia shenzhenica</name>
    <dbReference type="NCBI Taxonomy" id="1088818"/>
    <lineage>
        <taxon>Eukaryota</taxon>
        <taxon>Viridiplantae</taxon>
        <taxon>Streptophyta</taxon>
        <taxon>Embryophyta</taxon>
        <taxon>Tracheophyta</taxon>
        <taxon>Spermatophyta</taxon>
        <taxon>Magnoliopsida</taxon>
        <taxon>Liliopsida</taxon>
        <taxon>Asparagales</taxon>
        <taxon>Orchidaceae</taxon>
        <taxon>Apostasioideae</taxon>
        <taxon>Apostasia</taxon>
    </lineage>
</organism>
<evidence type="ECO:0000256" key="1">
    <source>
        <dbReference type="ARBA" id="ARBA00001946"/>
    </source>
</evidence>
<evidence type="ECO:0000256" key="4">
    <source>
        <dbReference type="ARBA" id="ARBA00023239"/>
    </source>
</evidence>
<gene>
    <name evidence="6" type="ORF">AXF42_Ash009104</name>
</gene>